<sequence>MNEQGTKYFQVNSSESDTVESLKNSSEAGSVASGKNAIAIGANSLASGENAIAQGNHATASGVDSMALGTNSSASASNSVAIGANSSATAVNSVALGSGSVSDRDNAVSVGSAGNERQITNVAAGTAPTDAVNVSQLQGLSSTVDSKINALDDKLSAGVASAIALQAPALVVPGKTTVRAGVGYFRGQSALGVSMRQTAETGRWSLTGGVSASQKGGVAAGAAIEWVVGD</sequence>
<feature type="domain" description="Trimeric autotransporter adhesin YadA-like C-terminal membrane anchor" evidence="12">
    <location>
        <begin position="172"/>
        <end position="226"/>
    </location>
</feature>
<dbReference type="Pfam" id="PF05662">
    <property type="entry name" value="YadA_stalk"/>
    <property type="match status" value="1"/>
</dbReference>
<comment type="subcellular location">
    <subcellularLocation>
        <location evidence="2">Cell outer membrane</location>
    </subcellularLocation>
    <subcellularLocation>
        <location evidence="1">Cell surface</location>
    </subcellularLocation>
</comment>
<evidence type="ECO:0000256" key="1">
    <source>
        <dbReference type="ARBA" id="ARBA00004241"/>
    </source>
</evidence>
<keyword evidence="8" id="KW-0653">Protein transport</keyword>
<feature type="domain" description="Trimeric autotransporter adhesin YadA-like head" evidence="13">
    <location>
        <begin position="60"/>
        <end position="86"/>
    </location>
</feature>
<evidence type="ECO:0000256" key="8">
    <source>
        <dbReference type="ARBA" id="ARBA00022927"/>
    </source>
</evidence>
<dbReference type="InterPro" id="IPR045584">
    <property type="entry name" value="Pilin-like"/>
</dbReference>
<feature type="domain" description="Trimeric autotransporter adhesin YadA-like head" evidence="13">
    <location>
        <begin position="88"/>
        <end position="112"/>
    </location>
</feature>
<evidence type="ECO:0000256" key="11">
    <source>
        <dbReference type="SAM" id="MobiDB-lite"/>
    </source>
</evidence>
<name>A0A4R6Y9U8_9BURK</name>
<dbReference type="InterPro" id="IPR005594">
    <property type="entry name" value="YadA_C"/>
</dbReference>
<reference evidence="15 16" key="1">
    <citation type="submission" date="2019-03" db="EMBL/GenBank/DDBJ databases">
        <title>Genomic Encyclopedia of Type Strains, Phase IV (KMG-IV): sequencing the most valuable type-strain genomes for metagenomic binning, comparative biology and taxonomic classification.</title>
        <authorList>
            <person name="Goeker M."/>
        </authorList>
    </citation>
    <scope>NUCLEOTIDE SEQUENCE [LARGE SCALE GENOMIC DNA]</scope>
    <source>
        <strain evidence="15 16">DSM 102852</strain>
    </source>
</reference>
<evidence type="ECO:0000256" key="4">
    <source>
        <dbReference type="ARBA" id="ARBA00022448"/>
    </source>
</evidence>
<keyword evidence="16" id="KW-1185">Reference proteome</keyword>
<dbReference type="InterPro" id="IPR011049">
    <property type="entry name" value="Serralysin-like_metalloprot_C"/>
</dbReference>
<dbReference type="Pfam" id="PF05658">
    <property type="entry name" value="YadA_head"/>
    <property type="match status" value="3"/>
</dbReference>
<evidence type="ECO:0000256" key="3">
    <source>
        <dbReference type="ARBA" id="ARBA00005848"/>
    </source>
</evidence>
<dbReference type="SUPFAM" id="SSF101967">
    <property type="entry name" value="Adhesin YadA, collagen-binding domain"/>
    <property type="match status" value="1"/>
</dbReference>
<evidence type="ECO:0000256" key="9">
    <source>
        <dbReference type="ARBA" id="ARBA00023136"/>
    </source>
</evidence>
<feature type="domain" description="Trimeric autotransporter adhesin YadA-like head" evidence="13">
    <location>
        <begin position="32"/>
        <end position="57"/>
    </location>
</feature>
<evidence type="ECO:0000259" key="14">
    <source>
        <dbReference type="Pfam" id="PF05662"/>
    </source>
</evidence>
<protein>
    <submittedName>
        <fullName evidence="15">Trimeric autotransporter adhesin</fullName>
    </submittedName>
</protein>
<dbReference type="SUPFAM" id="SSF54523">
    <property type="entry name" value="Pili subunits"/>
    <property type="match status" value="1"/>
</dbReference>
<evidence type="ECO:0000256" key="10">
    <source>
        <dbReference type="ARBA" id="ARBA00023237"/>
    </source>
</evidence>
<dbReference type="Proteomes" id="UP000294480">
    <property type="component" value="Unassembled WGS sequence"/>
</dbReference>
<dbReference type="InterPro" id="IPR008640">
    <property type="entry name" value="Adhesin_Head_dom"/>
</dbReference>
<proteinExistence type="inferred from homology"/>
<evidence type="ECO:0000256" key="5">
    <source>
        <dbReference type="ARBA" id="ARBA00022452"/>
    </source>
</evidence>
<keyword evidence="7" id="KW-0732">Signal</keyword>
<keyword evidence="4" id="KW-0813">Transport</keyword>
<evidence type="ECO:0000313" key="15">
    <source>
        <dbReference type="EMBL" id="TDR32227.1"/>
    </source>
</evidence>
<dbReference type="GO" id="GO:0015031">
    <property type="term" value="P:protein transport"/>
    <property type="evidence" value="ECO:0007669"/>
    <property type="project" value="UniProtKB-KW"/>
</dbReference>
<dbReference type="AlphaFoldDB" id="A0A4R6Y9U8"/>
<accession>A0A4R6Y9U8</accession>
<comment type="similarity">
    <text evidence="3">Belongs to the autotransporter-2 (AT-2) (TC 1.B.40) family.</text>
</comment>
<feature type="region of interest" description="Disordered" evidence="11">
    <location>
        <begin position="1"/>
        <end position="28"/>
    </location>
</feature>
<evidence type="ECO:0000256" key="7">
    <source>
        <dbReference type="ARBA" id="ARBA00022729"/>
    </source>
</evidence>
<dbReference type="EMBL" id="SNZE01000005">
    <property type="protein sequence ID" value="TDR32227.1"/>
    <property type="molecule type" value="Genomic_DNA"/>
</dbReference>
<organism evidence="15 16">
    <name type="scientific">Hydromonas duriensis</name>
    <dbReference type="NCBI Taxonomy" id="1527608"/>
    <lineage>
        <taxon>Bacteria</taxon>
        <taxon>Pseudomonadati</taxon>
        <taxon>Pseudomonadota</taxon>
        <taxon>Betaproteobacteria</taxon>
        <taxon>Burkholderiales</taxon>
        <taxon>Burkholderiaceae</taxon>
        <taxon>Hydromonas</taxon>
    </lineage>
</organism>
<comment type="caution">
    <text evidence="15">The sequence shown here is derived from an EMBL/GenBank/DDBJ whole genome shotgun (WGS) entry which is preliminary data.</text>
</comment>
<keyword evidence="5" id="KW-1134">Transmembrane beta strand</keyword>
<gene>
    <name evidence="15" type="ORF">DFR44_105114</name>
</gene>
<dbReference type="GO" id="GO:0009986">
    <property type="term" value="C:cell surface"/>
    <property type="evidence" value="ECO:0007669"/>
    <property type="project" value="UniProtKB-SubCell"/>
</dbReference>
<feature type="domain" description="Trimeric autotransporter adhesin YadA-like stalk" evidence="14">
    <location>
        <begin position="118"/>
        <end position="156"/>
    </location>
</feature>
<dbReference type="Pfam" id="PF03895">
    <property type="entry name" value="YadA_anchor"/>
    <property type="match status" value="1"/>
</dbReference>
<keyword evidence="6" id="KW-0812">Transmembrane</keyword>
<dbReference type="InterPro" id="IPR008635">
    <property type="entry name" value="Coiled_stalk_dom"/>
</dbReference>
<evidence type="ECO:0000259" key="12">
    <source>
        <dbReference type="Pfam" id="PF03895"/>
    </source>
</evidence>
<evidence type="ECO:0000256" key="2">
    <source>
        <dbReference type="ARBA" id="ARBA00004442"/>
    </source>
</evidence>
<dbReference type="Gene3D" id="2.150.10.10">
    <property type="entry name" value="Serralysin-like metalloprotease, C-terminal"/>
    <property type="match status" value="1"/>
</dbReference>
<keyword evidence="9" id="KW-0472">Membrane</keyword>
<keyword evidence="10" id="KW-0998">Cell outer membrane</keyword>
<dbReference type="Gene3D" id="3.30.1300.30">
    <property type="entry name" value="GSPII I/J protein-like"/>
    <property type="match status" value="1"/>
</dbReference>
<evidence type="ECO:0000313" key="16">
    <source>
        <dbReference type="Proteomes" id="UP000294480"/>
    </source>
</evidence>
<dbReference type="GO" id="GO:0009279">
    <property type="term" value="C:cell outer membrane"/>
    <property type="evidence" value="ECO:0007669"/>
    <property type="project" value="UniProtKB-SubCell"/>
</dbReference>
<evidence type="ECO:0000259" key="13">
    <source>
        <dbReference type="Pfam" id="PF05658"/>
    </source>
</evidence>
<evidence type="ECO:0000256" key="6">
    <source>
        <dbReference type="ARBA" id="ARBA00022692"/>
    </source>
</evidence>